<accession>A0A841GXT4</accession>
<dbReference type="EMBL" id="JACHIA010000005">
    <property type="protein sequence ID" value="MBB6070557.1"/>
    <property type="molecule type" value="Genomic_DNA"/>
</dbReference>
<proteinExistence type="predicted"/>
<evidence type="ECO:0000313" key="2">
    <source>
        <dbReference type="Proteomes" id="UP000582837"/>
    </source>
</evidence>
<keyword evidence="2" id="KW-1185">Reference proteome</keyword>
<reference evidence="1 2" key="1">
    <citation type="submission" date="2020-08" db="EMBL/GenBank/DDBJ databases">
        <title>Genomic Encyclopedia of Type Strains, Phase IV (KMG-IV): sequencing the most valuable type-strain genomes for metagenomic binning, comparative biology and taxonomic classification.</title>
        <authorList>
            <person name="Goeker M."/>
        </authorList>
    </citation>
    <scope>NUCLEOTIDE SEQUENCE [LARGE SCALE GENOMIC DNA]</scope>
    <source>
        <strain evidence="1 2">DSM 29007</strain>
    </source>
</reference>
<sequence length="120" mass="12897">MRLIRGIDRGISADRNPPFRRPCWLAASALMLAACAGDGVTAPELSPAPAGKPVVIRLDGGNGPGIPANEPIVFIVNGQRVTGDVFRMIDASRIDSIELRRKGADRPENEVHITLRPPPR</sequence>
<protein>
    <submittedName>
        <fullName evidence="1">Uncharacterized protein</fullName>
    </submittedName>
</protein>
<dbReference type="PROSITE" id="PS51257">
    <property type="entry name" value="PROKAR_LIPOPROTEIN"/>
    <property type="match status" value="1"/>
</dbReference>
<dbReference type="RefSeq" id="WP_170034391.1">
    <property type="nucleotide sequence ID" value="NZ_JABDTL010000001.1"/>
</dbReference>
<comment type="caution">
    <text evidence="1">The sequence shown here is derived from an EMBL/GenBank/DDBJ whole genome shotgun (WGS) entry which is preliminary data.</text>
</comment>
<gene>
    <name evidence="1" type="ORF">HNQ61_002178</name>
</gene>
<dbReference type="Proteomes" id="UP000582837">
    <property type="component" value="Unassembled WGS sequence"/>
</dbReference>
<dbReference type="AlphaFoldDB" id="A0A841GXT4"/>
<name>A0A841GXT4_9BACT</name>
<evidence type="ECO:0000313" key="1">
    <source>
        <dbReference type="EMBL" id="MBB6070557.1"/>
    </source>
</evidence>
<organism evidence="1 2">
    <name type="scientific">Longimicrobium terrae</name>
    <dbReference type="NCBI Taxonomy" id="1639882"/>
    <lineage>
        <taxon>Bacteria</taxon>
        <taxon>Pseudomonadati</taxon>
        <taxon>Gemmatimonadota</taxon>
        <taxon>Longimicrobiia</taxon>
        <taxon>Longimicrobiales</taxon>
        <taxon>Longimicrobiaceae</taxon>
        <taxon>Longimicrobium</taxon>
    </lineage>
</organism>